<evidence type="ECO:0000256" key="5">
    <source>
        <dbReference type="ARBA" id="ARBA00023295"/>
    </source>
</evidence>
<dbReference type="EMBL" id="JAAFYZ010000191">
    <property type="protein sequence ID" value="MBS2552480.1"/>
    <property type="molecule type" value="Genomic_DNA"/>
</dbReference>
<protein>
    <recommendedName>
        <fullName evidence="3 6">Beta-galactosidase</fullName>
        <shortName evidence="6">Beta-gal</shortName>
        <ecNumber evidence="3 6">3.2.1.23</ecNumber>
    </recommendedName>
</protein>
<feature type="domain" description="Glycoside hydrolase family 42 N-terminal" evidence="7">
    <location>
        <begin position="13"/>
        <end position="383"/>
    </location>
</feature>
<dbReference type="InterPro" id="IPR003476">
    <property type="entry name" value="Glyco_hydro_42"/>
</dbReference>
<gene>
    <name evidence="10" type="ORF">KGQ19_37065</name>
</gene>
<dbReference type="InterPro" id="IPR013739">
    <property type="entry name" value="Beta_galactosidase_C"/>
</dbReference>
<dbReference type="InterPro" id="IPR017853">
    <property type="entry name" value="GH"/>
</dbReference>
<reference evidence="10 11" key="1">
    <citation type="submission" date="2020-02" db="EMBL/GenBank/DDBJ databases">
        <title>Acidophilic actinobacteria isolated from forest soil.</title>
        <authorList>
            <person name="Golinska P."/>
        </authorList>
    </citation>
    <scope>NUCLEOTIDE SEQUENCE [LARGE SCALE GENOMIC DNA]</scope>
    <source>
        <strain evidence="10 11">NL8</strain>
    </source>
</reference>
<evidence type="ECO:0000256" key="6">
    <source>
        <dbReference type="PIRNR" id="PIRNR001084"/>
    </source>
</evidence>
<dbReference type="InterPro" id="IPR029062">
    <property type="entry name" value="Class_I_gatase-like"/>
</dbReference>
<dbReference type="InterPro" id="IPR013738">
    <property type="entry name" value="Beta_galactosidase_Trimer"/>
</dbReference>
<comment type="caution">
    <text evidence="10">The sequence shown here is derived from an EMBL/GenBank/DDBJ whole genome shotgun (WGS) entry which is preliminary data.</text>
</comment>
<feature type="domain" description="Beta-galactosidase trimerisation" evidence="8">
    <location>
        <begin position="395"/>
        <end position="609"/>
    </location>
</feature>
<comment type="catalytic activity">
    <reaction evidence="1 6">
        <text>Hydrolysis of terminal non-reducing beta-D-galactose residues in beta-D-galactosides.</text>
        <dbReference type="EC" id="3.2.1.23"/>
    </reaction>
</comment>
<name>A0ABS5L2W3_9ACTN</name>
<evidence type="ECO:0000313" key="10">
    <source>
        <dbReference type="EMBL" id="MBS2552480.1"/>
    </source>
</evidence>
<sequence>MITRVEGLLYGADYNPEQWPESVWKQDANLMRDAGVNMVTVGVFSWARLQPAEDEWDFAWLDRLMDLFHSAGIAVDLATATASPPAWFVRQYPETLPVTADGVRLEFGSRQHYCPSSPIYRAAATRLARAIAERYGEHPALALWHIHNEYGDHVTECFCDVSAEDFRRWLRERYGQDIEQLNFAWGTEFWSQRYSDFSQIEPPRRAPGPVNPGQLLDWRRFSSDALLACFLTERAVLKEVTPQVPVTTNFMSMMKDLDYWKWAAHEDLVSDDAYPDPADPSAHVLAAMNYDLMRSLGGGRPWLLMEQAPSAVSWRAVNVPKTPDQKRLWSLQTVARGADGVMHFQWRASRAGAEKFHSALLPHGGTGSRGWRDTVRLGEDLGKLAEVAGSRIESAVAIVLDWNSWWALEAEDHPSARVRLKEQILSWYSVLHRWNHAVDFVPPDADLAGYKVVLVPNLYAVSTQDAARLTDYVYGGGYLAVGFFSGIVDELDHIHQGTDAAGGGYPGPLKEVLGVAVDEWWPIPDGETVGVSFTADEETAKAARKPDNELPPKPAARRWSEWLGTTTARTVAQYAEGPLKGRPAVTCNEFGAGRAWYVSCDLGSDVEKVLGEAVRPAVVWPSLASTLAWSGVEVVCRGSESHLYYFLLNHGDTSVDLGSSVPFGAVNLLTGSRPTHVAAKTVVVLKVER</sequence>
<dbReference type="Gene3D" id="3.40.50.880">
    <property type="match status" value="1"/>
</dbReference>
<evidence type="ECO:0000259" key="9">
    <source>
        <dbReference type="Pfam" id="PF08533"/>
    </source>
</evidence>
<dbReference type="PIRSF" id="PIRSF001084">
    <property type="entry name" value="B-galactosidase"/>
    <property type="match status" value="1"/>
</dbReference>
<dbReference type="Pfam" id="PF08532">
    <property type="entry name" value="Glyco_hydro_42M"/>
    <property type="match status" value="1"/>
</dbReference>
<dbReference type="RefSeq" id="WP_212018092.1">
    <property type="nucleotide sequence ID" value="NZ_JAAFYZ010000191.1"/>
</dbReference>
<keyword evidence="4 6" id="KW-0378">Hydrolase</keyword>
<evidence type="ECO:0000256" key="4">
    <source>
        <dbReference type="ARBA" id="ARBA00022801"/>
    </source>
</evidence>
<comment type="similarity">
    <text evidence="2 6">Belongs to the glycosyl hydrolase 42 family.</text>
</comment>
<evidence type="ECO:0000256" key="2">
    <source>
        <dbReference type="ARBA" id="ARBA00005940"/>
    </source>
</evidence>
<dbReference type="SUPFAM" id="SSF51445">
    <property type="entry name" value="(Trans)glycosidases"/>
    <property type="match status" value="1"/>
</dbReference>
<evidence type="ECO:0000256" key="3">
    <source>
        <dbReference type="ARBA" id="ARBA00012756"/>
    </source>
</evidence>
<dbReference type="CDD" id="cd03143">
    <property type="entry name" value="A4_beta-galactosidase_middle_domain"/>
    <property type="match status" value="1"/>
</dbReference>
<keyword evidence="11" id="KW-1185">Reference proteome</keyword>
<dbReference type="EC" id="3.2.1.23" evidence="3 6"/>
<dbReference type="PANTHER" id="PTHR36447:SF1">
    <property type="entry name" value="BETA-GALACTOSIDASE GANA"/>
    <property type="match status" value="1"/>
</dbReference>
<proteinExistence type="inferred from homology"/>
<dbReference type="Pfam" id="PF02449">
    <property type="entry name" value="Glyco_hydro_42"/>
    <property type="match status" value="1"/>
</dbReference>
<evidence type="ECO:0000259" key="8">
    <source>
        <dbReference type="Pfam" id="PF08532"/>
    </source>
</evidence>
<dbReference type="PANTHER" id="PTHR36447">
    <property type="entry name" value="BETA-GALACTOSIDASE GANA"/>
    <property type="match status" value="1"/>
</dbReference>
<dbReference type="SUPFAM" id="SSF52317">
    <property type="entry name" value="Class I glutamine amidotransferase-like"/>
    <property type="match status" value="1"/>
</dbReference>
<dbReference type="Gene3D" id="3.20.20.80">
    <property type="entry name" value="Glycosidases"/>
    <property type="match status" value="1"/>
</dbReference>
<dbReference type="Pfam" id="PF08533">
    <property type="entry name" value="Glyco_hydro_42C"/>
    <property type="match status" value="1"/>
</dbReference>
<evidence type="ECO:0000313" key="11">
    <source>
        <dbReference type="Proteomes" id="UP000730482"/>
    </source>
</evidence>
<organism evidence="10 11">
    <name type="scientific">Catenulispora pinistramenti</name>
    <dbReference type="NCBI Taxonomy" id="2705254"/>
    <lineage>
        <taxon>Bacteria</taxon>
        <taxon>Bacillati</taxon>
        <taxon>Actinomycetota</taxon>
        <taxon>Actinomycetes</taxon>
        <taxon>Catenulisporales</taxon>
        <taxon>Catenulisporaceae</taxon>
        <taxon>Catenulispora</taxon>
    </lineage>
</organism>
<keyword evidence="5 6" id="KW-0326">Glycosidase</keyword>
<accession>A0ABS5L2W3</accession>
<evidence type="ECO:0000259" key="7">
    <source>
        <dbReference type="Pfam" id="PF02449"/>
    </source>
</evidence>
<feature type="domain" description="Beta-galactosidase C-terminal" evidence="9">
    <location>
        <begin position="631"/>
        <end position="673"/>
    </location>
</feature>
<dbReference type="Proteomes" id="UP000730482">
    <property type="component" value="Unassembled WGS sequence"/>
</dbReference>
<dbReference type="InterPro" id="IPR013529">
    <property type="entry name" value="Glyco_hydro_42_N"/>
</dbReference>
<evidence type="ECO:0000256" key="1">
    <source>
        <dbReference type="ARBA" id="ARBA00001412"/>
    </source>
</evidence>